<dbReference type="EMBL" id="SOKJ01000278">
    <property type="protein sequence ID" value="TET09617.1"/>
    <property type="molecule type" value="Genomic_DNA"/>
</dbReference>
<name>A0A523RV17_UNCAE</name>
<feature type="domain" description="Polymerase beta nucleotidyltransferase" evidence="1">
    <location>
        <begin position="17"/>
        <end position="77"/>
    </location>
</feature>
<reference evidence="2 3" key="1">
    <citation type="submission" date="2019-03" db="EMBL/GenBank/DDBJ databases">
        <title>Metabolic potential of uncultured bacteria and archaea associated with petroleum seepage in deep-sea sediments.</title>
        <authorList>
            <person name="Dong X."/>
            <person name="Hubert C."/>
        </authorList>
    </citation>
    <scope>NUCLEOTIDE SEQUENCE [LARGE SCALE GENOMIC DNA]</scope>
    <source>
        <strain evidence="2">E44_bin7</strain>
    </source>
</reference>
<dbReference type="AlphaFoldDB" id="A0A523RV17"/>
<dbReference type="Gene3D" id="3.30.460.10">
    <property type="entry name" value="Beta Polymerase, domain 2"/>
    <property type="match status" value="1"/>
</dbReference>
<proteinExistence type="predicted"/>
<dbReference type="InterPro" id="IPR041633">
    <property type="entry name" value="Polbeta"/>
</dbReference>
<dbReference type="Proteomes" id="UP000316360">
    <property type="component" value="Unassembled WGS sequence"/>
</dbReference>
<accession>A0A523RV17</accession>
<evidence type="ECO:0000313" key="2">
    <source>
        <dbReference type="EMBL" id="TET09617.1"/>
    </source>
</evidence>
<dbReference type="Pfam" id="PF18765">
    <property type="entry name" value="Polbeta"/>
    <property type="match status" value="1"/>
</dbReference>
<protein>
    <recommendedName>
        <fullName evidence="1">Polymerase beta nucleotidyltransferase domain-containing protein</fullName>
    </recommendedName>
</protein>
<organism evidence="2 3">
    <name type="scientific">Aerophobetes bacterium</name>
    <dbReference type="NCBI Taxonomy" id="2030807"/>
    <lineage>
        <taxon>Bacteria</taxon>
        <taxon>Candidatus Aerophobota</taxon>
    </lineage>
</organism>
<evidence type="ECO:0000259" key="1">
    <source>
        <dbReference type="Pfam" id="PF18765"/>
    </source>
</evidence>
<evidence type="ECO:0000313" key="3">
    <source>
        <dbReference type="Proteomes" id="UP000316360"/>
    </source>
</evidence>
<comment type="caution">
    <text evidence="2">The sequence shown here is derived from an EMBL/GenBank/DDBJ whole genome shotgun (WGS) entry which is preliminary data.</text>
</comment>
<gene>
    <name evidence="2" type="ORF">E3J84_04920</name>
</gene>
<dbReference type="InterPro" id="IPR043519">
    <property type="entry name" value="NT_sf"/>
</dbReference>
<sequence length="82" mass="9317">MPSLPRLGSSLIVLLPEEAYIIGSILEEGNFYAFSDIDIAVRGLKDGYSKVYGDLEEMVGRNIDLIDFFQSKSIIQHYFYFS</sequence>